<dbReference type="GO" id="GO:0034399">
    <property type="term" value="C:nuclear periphery"/>
    <property type="evidence" value="ECO:0007669"/>
    <property type="project" value="EnsemblFungi"/>
</dbReference>
<dbReference type="OMA" id="WSYIAEC"/>
<dbReference type="STRING" id="1071380.I2H9A7"/>
<dbReference type="InterPro" id="IPR035587">
    <property type="entry name" value="DUS-like_FMN-bd"/>
</dbReference>
<keyword evidence="6" id="KW-0507">mRNA processing</keyword>
<comment type="catalytic activity">
    <reaction evidence="16">
        <text>5,6-dihydrouridine(47) in tRNA + NADP(+) = uridine(47) in tRNA + NADPH + H(+)</text>
        <dbReference type="Rhea" id="RHEA:53360"/>
        <dbReference type="Rhea" id="RHEA-COMP:13539"/>
        <dbReference type="Rhea" id="RHEA-COMP:13540"/>
        <dbReference type="ChEBI" id="CHEBI:15378"/>
        <dbReference type="ChEBI" id="CHEBI:57783"/>
        <dbReference type="ChEBI" id="CHEBI:58349"/>
        <dbReference type="ChEBI" id="CHEBI:65315"/>
        <dbReference type="ChEBI" id="CHEBI:74443"/>
        <dbReference type="EC" id="1.3.1.89"/>
    </reaction>
    <physiologicalReaction direction="right-to-left" evidence="16">
        <dbReference type="Rhea" id="RHEA:53362"/>
    </physiologicalReaction>
</comment>
<sequence>MSENKPLGLSGTTSESKSESKIEPCLPAKRALEGEQPNEASKRALTEQPGTARVLPQFRVANDPLKDGEGAAGAVNPDNANEGGNAKAKAKAKKRRGQNKDRDNRQPKEQNALCPNLVLGQTTCPRRETCRHEHDVSKYLSLKKPEIITSYFPTCPNFSTLGYCPMGFRCRFLSTHSANTTDSSTNNPNSDLHADPQPQLLPNAAMSAENPLWLANHEINKIDPQKKRELARKQIAFVKSDFVVDIMEALRNAPIPNANPVSGPTQSQQDRRKELINKYKDTRFFAQEKKPLDLHGKKILAPLTTVGNLPYRRLMRKLGADVTYSEMALALPMIQGTSAEWALPTSHISESQGYGIQLACSKPWQAAKACEAISTCLDTTSAISEINLNSGCPIDLLHRQGAGCAMMENPAKLIRCLNAMNYTSNDIPITLKLRTGAKDNHPIADTLITRIVQETDVAAFTLHGRSRQQRYTRDADWNYISQTAAALRMAEQTRLENKDDRDSSQSRIQFVGNGDIDNYQDWHRILDSDSNIDSLMVARSALIKPWIFEEIDAQQHLDKSSSERLQILRDYADFAMQHWGTDEYGIATSRRYFCEFMSFFHRYVPVGVLERVPIRMNQRVEKWKGRDELETLMASEDSRDWIKLSEMFWGKAEGFVFVPKHKSSMRG</sequence>
<evidence type="ECO:0000256" key="3">
    <source>
        <dbReference type="ARBA" id="ARBA00022143"/>
    </source>
</evidence>
<evidence type="ECO:0000256" key="14">
    <source>
        <dbReference type="ARBA" id="ARBA00048342"/>
    </source>
</evidence>
<reference evidence="21 22" key="1">
    <citation type="journal article" date="2011" name="Proc. Natl. Acad. Sci. U.S.A.">
        <title>Evolutionary erosion of yeast sex chromosomes by mating-type switching accidents.</title>
        <authorList>
            <person name="Gordon J.L."/>
            <person name="Armisen D."/>
            <person name="Proux-Wera E."/>
            <person name="Oheigeartaigh S.S."/>
            <person name="Byrne K.P."/>
            <person name="Wolfe K.H."/>
        </authorList>
    </citation>
    <scope>NUCLEOTIDE SEQUENCE [LARGE SCALE GENOMIC DNA]</scope>
    <source>
        <strain evidence="22">ATCC 34711 / CBS 6284 / DSM 70876 / NBRC 10599 / NRRL Y-10934 / UCD 77-7</strain>
    </source>
</reference>
<keyword evidence="17 18" id="KW-0862">Zinc</keyword>
<dbReference type="GO" id="GO:0050660">
    <property type="term" value="F:flavin adenine dinucleotide binding"/>
    <property type="evidence" value="ECO:0007669"/>
    <property type="project" value="UniProtKB-UniRule"/>
</dbReference>
<evidence type="ECO:0000313" key="21">
    <source>
        <dbReference type="EMBL" id="CCH62959.1"/>
    </source>
</evidence>
<evidence type="ECO:0000256" key="15">
    <source>
        <dbReference type="ARBA" id="ARBA00049447"/>
    </source>
</evidence>
<keyword evidence="11 18" id="KW-0520">NAD</keyword>
<comment type="catalytic activity">
    <reaction evidence="13">
        <text>5,6-dihydrouridine(47) in tRNA + NAD(+) = uridine(47) in tRNA + NADH + H(+)</text>
        <dbReference type="Rhea" id="RHEA:53364"/>
        <dbReference type="Rhea" id="RHEA-COMP:13539"/>
        <dbReference type="Rhea" id="RHEA-COMP:13540"/>
        <dbReference type="ChEBI" id="CHEBI:15378"/>
        <dbReference type="ChEBI" id="CHEBI:57540"/>
        <dbReference type="ChEBI" id="CHEBI:57945"/>
        <dbReference type="ChEBI" id="CHEBI:65315"/>
        <dbReference type="ChEBI" id="CHEBI:74443"/>
        <dbReference type="EC" id="1.3.1.89"/>
    </reaction>
    <physiologicalReaction direction="right-to-left" evidence="13">
        <dbReference type="Rhea" id="RHEA:53366"/>
    </physiologicalReaction>
</comment>
<comment type="catalytic activity">
    <reaction evidence="15">
        <text>a 5,6-dihydrouridine in mRNA + NADP(+) = a uridine in mRNA + NADPH + H(+)</text>
        <dbReference type="Rhea" id="RHEA:69855"/>
        <dbReference type="Rhea" id="RHEA-COMP:14658"/>
        <dbReference type="Rhea" id="RHEA-COMP:17789"/>
        <dbReference type="ChEBI" id="CHEBI:15378"/>
        <dbReference type="ChEBI" id="CHEBI:57783"/>
        <dbReference type="ChEBI" id="CHEBI:58349"/>
        <dbReference type="ChEBI" id="CHEBI:65315"/>
        <dbReference type="ChEBI" id="CHEBI:74443"/>
    </reaction>
    <physiologicalReaction direction="right-to-left" evidence="15">
        <dbReference type="Rhea" id="RHEA:69857"/>
    </physiologicalReaction>
</comment>
<keyword evidence="7 18" id="KW-0819">tRNA processing</keyword>
<comment type="function">
    <text evidence="12">Catalyzes the synthesis of dihydrouridine, a modified base found in the D-loop of most tRNAs. Specifically modifies U47 in cytoplasmic tRNAs. Catalyzes the synthesis of dihydrouridine in some mRNAs, thereby affecting their translation.</text>
</comment>
<evidence type="ECO:0000256" key="5">
    <source>
        <dbReference type="ARBA" id="ARBA00022643"/>
    </source>
</evidence>
<dbReference type="Gene3D" id="3.20.20.70">
    <property type="entry name" value="Aldolase class I"/>
    <property type="match status" value="1"/>
</dbReference>
<feature type="domain" description="C3H1-type" evidence="20">
    <location>
        <begin position="149"/>
        <end position="179"/>
    </location>
</feature>
<dbReference type="GeneID" id="14498188"/>
<evidence type="ECO:0000259" key="20">
    <source>
        <dbReference type="PROSITE" id="PS50103"/>
    </source>
</evidence>
<dbReference type="InterPro" id="IPR000571">
    <property type="entry name" value="Znf_CCCH"/>
</dbReference>
<keyword evidence="8 17" id="KW-0863">Zinc-finger</keyword>
<comment type="similarity">
    <text evidence="18">Belongs to the dus family. Dus3 subfamily.</text>
</comment>
<evidence type="ECO:0000256" key="8">
    <source>
        <dbReference type="ARBA" id="ARBA00022771"/>
    </source>
</evidence>
<evidence type="ECO:0000256" key="10">
    <source>
        <dbReference type="ARBA" id="ARBA00023002"/>
    </source>
</evidence>
<dbReference type="Gene3D" id="4.10.1000.10">
    <property type="entry name" value="Zinc finger, CCCH-type"/>
    <property type="match status" value="1"/>
</dbReference>
<evidence type="ECO:0000256" key="17">
    <source>
        <dbReference type="PROSITE-ProRule" id="PRU00723"/>
    </source>
</evidence>
<accession>I2H9A7</accession>
<evidence type="ECO:0000256" key="9">
    <source>
        <dbReference type="ARBA" id="ARBA00022857"/>
    </source>
</evidence>
<evidence type="ECO:0000313" key="22">
    <source>
        <dbReference type="Proteomes" id="UP000002866"/>
    </source>
</evidence>
<evidence type="ECO:0000256" key="11">
    <source>
        <dbReference type="ARBA" id="ARBA00023027"/>
    </source>
</evidence>
<dbReference type="CDD" id="cd02801">
    <property type="entry name" value="DUS_like_FMN"/>
    <property type="match status" value="1"/>
</dbReference>
<evidence type="ECO:0000256" key="6">
    <source>
        <dbReference type="ARBA" id="ARBA00022664"/>
    </source>
</evidence>
<evidence type="ECO:0000256" key="19">
    <source>
        <dbReference type="SAM" id="MobiDB-lite"/>
    </source>
</evidence>
<keyword evidence="17 18" id="KW-0479">Metal-binding</keyword>
<feature type="compositionally biased region" description="Basic residues" evidence="19">
    <location>
        <begin position="88"/>
        <end position="97"/>
    </location>
</feature>
<dbReference type="SUPFAM" id="SSF51395">
    <property type="entry name" value="FMN-linked oxidoreductases"/>
    <property type="match status" value="1"/>
</dbReference>
<dbReference type="RefSeq" id="XP_004182478.1">
    <property type="nucleotide sequence ID" value="XM_004182430.1"/>
</dbReference>
<dbReference type="AlphaFoldDB" id="I2H9A7"/>
<dbReference type="Pfam" id="PF01207">
    <property type="entry name" value="Dus"/>
    <property type="match status" value="2"/>
</dbReference>
<gene>
    <name evidence="21" type="primary">TBLA0I03030</name>
    <name evidence="21" type="ORF">TBLA_0I03030</name>
</gene>
<evidence type="ECO:0000256" key="13">
    <source>
        <dbReference type="ARBA" id="ARBA00048266"/>
    </source>
</evidence>
<dbReference type="OrthoDB" id="259935at2759"/>
<dbReference type="PROSITE" id="PS50103">
    <property type="entry name" value="ZF_C3H1"/>
    <property type="match status" value="1"/>
</dbReference>
<dbReference type="Pfam" id="PF25585">
    <property type="entry name" value="zf-CCCH_DUS3L"/>
    <property type="match status" value="2"/>
</dbReference>
<comment type="cofactor">
    <cofactor evidence="1 18">
        <name>FMN</name>
        <dbReference type="ChEBI" id="CHEBI:58210"/>
    </cofactor>
</comment>
<dbReference type="GO" id="GO:0006397">
    <property type="term" value="P:mRNA processing"/>
    <property type="evidence" value="ECO:0007669"/>
    <property type="project" value="UniProtKB-KW"/>
</dbReference>
<dbReference type="GO" id="GO:0008270">
    <property type="term" value="F:zinc ion binding"/>
    <property type="evidence" value="ECO:0007669"/>
    <property type="project" value="UniProtKB-KW"/>
</dbReference>
<dbReference type="PROSITE" id="PS01136">
    <property type="entry name" value="UPF0034"/>
    <property type="match status" value="1"/>
</dbReference>
<dbReference type="eggNOG" id="KOG2333">
    <property type="taxonomic scope" value="Eukaryota"/>
</dbReference>
<keyword evidence="5 18" id="KW-0288">FMN</keyword>
<evidence type="ECO:0000256" key="16">
    <source>
        <dbReference type="ARBA" id="ARBA00049513"/>
    </source>
</evidence>
<evidence type="ECO:0000256" key="12">
    <source>
        <dbReference type="ARBA" id="ARBA00045934"/>
    </source>
</evidence>
<dbReference type="FunCoup" id="I2H9A7">
    <property type="interactions" value="959"/>
</dbReference>
<dbReference type="InterPro" id="IPR013785">
    <property type="entry name" value="Aldolase_TIM"/>
</dbReference>
<feature type="compositionally biased region" description="Basic and acidic residues" evidence="19">
    <location>
        <begin position="98"/>
        <end position="108"/>
    </location>
</feature>
<dbReference type="GO" id="GO:0106414">
    <property type="term" value="F:mRNA dihydrouridine synthase activity"/>
    <property type="evidence" value="ECO:0007669"/>
    <property type="project" value="RHEA"/>
</dbReference>
<organism evidence="21 22">
    <name type="scientific">Henningerozyma blattae (strain ATCC 34711 / CBS 6284 / DSM 70876 / NBRC 10599 / NRRL Y-10934 / UCD 77-7)</name>
    <name type="common">Yeast</name>
    <name type="synonym">Tetrapisispora blattae</name>
    <dbReference type="NCBI Taxonomy" id="1071380"/>
    <lineage>
        <taxon>Eukaryota</taxon>
        <taxon>Fungi</taxon>
        <taxon>Dikarya</taxon>
        <taxon>Ascomycota</taxon>
        <taxon>Saccharomycotina</taxon>
        <taxon>Saccharomycetes</taxon>
        <taxon>Saccharomycetales</taxon>
        <taxon>Saccharomycetaceae</taxon>
        <taxon>Henningerozyma</taxon>
    </lineage>
</organism>
<evidence type="ECO:0000256" key="4">
    <source>
        <dbReference type="ARBA" id="ARBA00022630"/>
    </source>
</evidence>
<dbReference type="PANTHER" id="PTHR45846:SF1">
    <property type="entry name" value="TRNA-DIHYDROURIDINE(47) SYNTHASE [NAD(P)(+)]-LIKE"/>
    <property type="match status" value="1"/>
</dbReference>
<dbReference type="EMBL" id="HE806324">
    <property type="protein sequence ID" value="CCH62959.1"/>
    <property type="molecule type" value="Genomic_DNA"/>
</dbReference>
<dbReference type="HOGENOM" id="CLU_013299_7_0_1"/>
<name>I2H9A7_HENB6</name>
<dbReference type="Proteomes" id="UP000002866">
    <property type="component" value="Chromosome 9"/>
</dbReference>
<dbReference type="GO" id="GO:0102265">
    <property type="term" value="F:tRNA-dihydrouridine47 synthase activity"/>
    <property type="evidence" value="ECO:0007669"/>
    <property type="project" value="UniProtKB-EC"/>
</dbReference>
<dbReference type="InterPro" id="IPR018517">
    <property type="entry name" value="tRNA_hU_synthase_CS"/>
</dbReference>
<evidence type="ECO:0000256" key="18">
    <source>
        <dbReference type="RuleBase" id="RU291113"/>
    </source>
</evidence>
<keyword evidence="4 18" id="KW-0285">Flavoprotein</keyword>
<dbReference type="PANTHER" id="PTHR45846">
    <property type="entry name" value="TRNA-DIHYDROURIDINE(47) SYNTHASE [NAD(P)(+)]-LIKE"/>
    <property type="match status" value="1"/>
</dbReference>
<protein>
    <recommendedName>
        <fullName evidence="3 18">tRNA-dihydrouridine(47) synthase [NAD(P)(+)]</fullName>
        <ecNumber evidence="2 18">1.3.1.89</ecNumber>
    </recommendedName>
    <alternativeName>
        <fullName evidence="18">tRNA-dihydrouridine synthase 3</fullName>
    </alternativeName>
</protein>
<evidence type="ECO:0000256" key="7">
    <source>
        <dbReference type="ARBA" id="ARBA00022694"/>
    </source>
</evidence>
<keyword evidence="10 18" id="KW-0560">Oxidoreductase</keyword>
<feature type="region of interest" description="Disordered" evidence="19">
    <location>
        <begin position="1"/>
        <end position="111"/>
    </location>
</feature>
<dbReference type="GO" id="GO:0003723">
    <property type="term" value="F:RNA binding"/>
    <property type="evidence" value="ECO:0007669"/>
    <property type="project" value="TreeGrafter"/>
</dbReference>
<feature type="zinc finger region" description="C3H1-type" evidence="17">
    <location>
        <begin position="149"/>
        <end position="179"/>
    </location>
</feature>
<dbReference type="EC" id="1.3.1.89" evidence="2 18"/>
<keyword evidence="9 18" id="KW-0521">NADP</keyword>
<comment type="catalytic activity">
    <reaction evidence="14">
        <text>a 5,6-dihydrouridine in mRNA + NAD(+) = a uridine in mRNA + NADH + H(+)</text>
        <dbReference type="Rhea" id="RHEA:69851"/>
        <dbReference type="Rhea" id="RHEA-COMP:14658"/>
        <dbReference type="Rhea" id="RHEA-COMP:17789"/>
        <dbReference type="ChEBI" id="CHEBI:15378"/>
        <dbReference type="ChEBI" id="CHEBI:57540"/>
        <dbReference type="ChEBI" id="CHEBI:57945"/>
        <dbReference type="ChEBI" id="CHEBI:65315"/>
        <dbReference type="ChEBI" id="CHEBI:74443"/>
    </reaction>
    <physiologicalReaction direction="right-to-left" evidence="14">
        <dbReference type="Rhea" id="RHEA:69853"/>
    </physiologicalReaction>
</comment>
<keyword evidence="22" id="KW-1185">Reference proteome</keyword>
<dbReference type="KEGG" id="tbl:TBLA_0I03030"/>
<evidence type="ECO:0000256" key="2">
    <source>
        <dbReference type="ARBA" id="ARBA00012376"/>
    </source>
</evidence>
<evidence type="ECO:0000256" key="1">
    <source>
        <dbReference type="ARBA" id="ARBA00001917"/>
    </source>
</evidence>
<dbReference type="InParanoid" id="I2H9A7"/>
<proteinExistence type="inferred from homology"/>